<dbReference type="InterPro" id="IPR020845">
    <property type="entry name" value="AMP-binding_CS"/>
</dbReference>
<dbReference type="InterPro" id="IPR045851">
    <property type="entry name" value="AMP-bd_C_sf"/>
</dbReference>
<dbReference type="InterPro" id="IPR050237">
    <property type="entry name" value="ATP-dep_AMP-bd_enzyme"/>
</dbReference>
<dbReference type="KEGG" id="bsol:FSW04_24400"/>
<evidence type="ECO:0000256" key="1">
    <source>
        <dbReference type="ARBA" id="ARBA00006432"/>
    </source>
</evidence>
<proteinExistence type="inferred from homology"/>
<name>A0A5B8UBN3_9ACTN</name>
<dbReference type="Gene3D" id="3.30.300.30">
    <property type="match status" value="1"/>
</dbReference>
<feature type="domain" description="AMP-binding enzyme C-terminal" evidence="4">
    <location>
        <begin position="414"/>
        <end position="489"/>
    </location>
</feature>
<dbReference type="InterPro" id="IPR025110">
    <property type="entry name" value="AMP-bd_C"/>
</dbReference>
<accession>A0A5B8UBN3</accession>
<dbReference type="SUPFAM" id="SSF56801">
    <property type="entry name" value="Acetyl-CoA synthetase-like"/>
    <property type="match status" value="1"/>
</dbReference>
<dbReference type="FunFam" id="3.30.300.30:FF:000008">
    <property type="entry name" value="2,3-dihydroxybenzoate-AMP ligase"/>
    <property type="match status" value="1"/>
</dbReference>
<dbReference type="PROSITE" id="PS00455">
    <property type="entry name" value="AMP_BINDING"/>
    <property type="match status" value="1"/>
</dbReference>
<organism evidence="5 6">
    <name type="scientific">Baekduia soli</name>
    <dbReference type="NCBI Taxonomy" id="496014"/>
    <lineage>
        <taxon>Bacteria</taxon>
        <taxon>Bacillati</taxon>
        <taxon>Actinomycetota</taxon>
        <taxon>Thermoleophilia</taxon>
        <taxon>Solirubrobacterales</taxon>
        <taxon>Baekduiaceae</taxon>
        <taxon>Baekduia</taxon>
    </lineage>
</organism>
<dbReference type="Pfam" id="PF00501">
    <property type="entry name" value="AMP-binding"/>
    <property type="match status" value="1"/>
</dbReference>
<keyword evidence="2 5" id="KW-0436">Ligase</keyword>
<protein>
    <submittedName>
        <fullName evidence="5">Long-chain fatty acid--CoA ligase</fullName>
    </submittedName>
</protein>
<gene>
    <name evidence="5" type="ORF">FSW04_24400</name>
</gene>
<dbReference type="PANTHER" id="PTHR43767:SF7">
    <property type="entry name" value="MEDIUM_LONG-CHAIN-FATTY-ACID--COA LIGASE FADD8"/>
    <property type="match status" value="1"/>
</dbReference>
<dbReference type="OrthoDB" id="9803968at2"/>
<dbReference type="Proteomes" id="UP000321805">
    <property type="component" value="Chromosome"/>
</dbReference>
<sequence length="508" mass="54482">MTTVAAIFEASYRRFAGRPALVDGPVTRTYRELGDRAHRFASGLRARGLQPGDRVALVAPNSPAYIEASHGIFTGGYVRVAPSDKLHPDEVRGIVADCAARALVVSPEWAGRLDGIDAELIVFGEDFEALLAAGSPEPPDAPPAPGDLCALLYTSGTTGLPKAAMLTHANWVAMMRNSMVELPVVDPEDVVLHVAPLSHFSGYVEPTYSARGACHLVHAAFEPAAVLDAIERDRVTTLPLVPTMLNLMLPDAEAGGRDLSSIRTIMYGGSGIAPDRLARAVRVFGDVFVQFFGLSETPMPLTALSQRDHRFDASGPPPQRLASAGRVNPFVELRIVGDDGTDLPAGEVGEIVVRGDTVMAGYWGKPELTAETIDAEGWAATGDLGRLDDDGHLYIVDRKRDMIVTGGYNVYPAEVENAIASLEAVQEVAVVGAPDEQWGEAVTAVVVPRPGMTVTEDEVVAACTERLAGYKKPRVVEFVDELPKTGSGKLMRRRVRDRYWAGQARRVG</sequence>
<evidence type="ECO:0000259" key="4">
    <source>
        <dbReference type="Pfam" id="PF13193"/>
    </source>
</evidence>
<dbReference type="AlphaFoldDB" id="A0A5B8UBN3"/>
<dbReference type="Gene3D" id="3.40.50.12780">
    <property type="entry name" value="N-terminal domain of ligase-like"/>
    <property type="match status" value="1"/>
</dbReference>
<dbReference type="InterPro" id="IPR000873">
    <property type="entry name" value="AMP-dep_synth/lig_dom"/>
</dbReference>
<dbReference type="PANTHER" id="PTHR43767">
    <property type="entry name" value="LONG-CHAIN-FATTY-ACID--COA LIGASE"/>
    <property type="match status" value="1"/>
</dbReference>
<evidence type="ECO:0000256" key="2">
    <source>
        <dbReference type="ARBA" id="ARBA00022598"/>
    </source>
</evidence>
<reference evidence="5 6" key="1">
    <citation type="journal article" date="2018" name="J. Microbiol.">
        <title>Baekduia soli gen. nov., sp. nov., a novel bacterium isolated from the soil of Baekdu Mountain and proposal of a novel family name, Baekduiaceae fam. nov.</title>
        <authorList>
            <person name="An D.S."/>
            <person name="Siddiqi M.Z."/>
            <person name="Kim K.H."/>
            <person name="Yu H.S."/>
            <person name="Im W.T."/>
        </authorList>
    </citation>
    <scope>NUCLEOTIDE SEQUENCE [LARGE SCALE GENOMIC DNA]</scope>
    <source>
        <strain evidence="5 6">BR7-21</strain>
    </source>
</reference>
<dbReference type="GO" id="GO:0016877">
    <property type="term" value="F:ligase activity, forming carbon-sulfur bonds"/>
    <property type="evidence" value="ECO:0007669"/>
    <property type="project" value="UniProtKB-ARBA"/>
</dbReference>
<keyword evidence="6" id="KW-1185">Reference proteome</keyword>
<dbReference type="RefSeq" id="WP_146923023.1">
    <property type="nucleotide sequence ID" value="NZ_CP042430.1"/>
</dbReference>
<evidence type="ECO:0000313" key="6">
    <source>
        <dbReference type="Proteomes" id="UP000321805"/>
    </source>
</evidence>
<dbReference type="Pfam" id="PF13193">
    <property type="entry name" value="AMP-binding_C"/>
    <property type="match status" value="1"/>
</dbReference>
<dbReference type="EMBL" id="CP042430">
    <property type="protein sequence ID" value="QEC50417.1"/>
    <property type="molecule type" value="Genomic_DNA"/>
</dbReference>
<feature type="domain" description="AMP-dependent synthetase/ligase" evidence="3">
    <location>
        <begin position="8"/>
        <end position="363"/>
    </location>
</feature>
<comment type="similarity">
    <text evidence="1">Belongs to the ATP-dependent AMP-binding enzyme family.</text>
</comment>
<dbReference type="InterPro" id="IPR042099">
    <property type="entry name" value="ANL_N_sf"/>
</dbReference>
<evidence type="ECO:0000313" key="5">
    <source>
        <dbReference type="EMBL" id="QEC50417.1"/>
    </source>
</evidence>
<evidence type="ECO:0000259" key="3">
    <source>
        <dbReference type="Pfam" id="PF00501"/>
    </source>
</evidence>